<dbReference type="EMBL" id="CAJVPY010008762">
    <property type="protein sequence ID" value="CAG8700333.1"/>
    <property type="molecule type" value="Genomic_DNA"/>
</dbReference>
<dbReference type="AlphaFoldDB" id="A0A9N9HQ52"/>
<name>A0A9N9HQ52_9GLOM</name>
<feature type="region of interest" description="Disordered" evidence="1">
    <location>
        <begin position="1"/>
        <end position="68"/>
    </location>
</feature>
<accession>A0A9N9HQ52</accession>
<evidence type="ECO:0000313" key="3">
    <source>
        <dbReference type="Proteomes" id="UP000789405"/>
    </source>
</evidence>
<evidence type="ECO:0000256" key="1">
    <source>
        <dbReference type="SAM" id="MobiDB-lite"/>
    </source>
</evidence>
<evidence type="ECO:0000313" key="2">
    <source>
        <dbReference type="EMBL" id="CAG8700333.1"/>
    </source>
</evidence>
<comment type="caution">
    <text evidence="2">The sequence shown here is derived from an EMBL/GenBank/DDBJ whole genome shotgun (WGS) entry which is preliminary data.</text>
</comment>
<proteinExistence type="predicted"/>
<organism evidence="2 3">
    <name type="scientific">Dentiscutata erythropus</name>
    <dbReference type="NCBI Taxonomy" id="1348616"/>
    <lineage>
        <taxon>Eukaryota</taxon>
        <taxon>Fungi</taxon>
        <taxon>Fungi incertae sedis</taxon>
        <taxon>Mucoromycota</taxon>
        <taxon>Glomeromycotina</taxon>
        <taxon>Glomeromycetes</taxon>
        <taxon>Diversisporales</taxon>
        <taxon>Gigasporaceae</taxon>
        <taxon>Dentiscutata</taxon>
    </lineage>
</organism>
<keyword evidence="3" id="KW-1185">Reference proteome</keyword>
<feature type="non-terminal residue" evidence="2">
    <location>
        <position position="1"/>
    </location>
</feature>
<reference evidence="2" key="1">
    <citation type="submission" date="2021-06" db="EMBL/GenBank/DDBJ databases">
        <authorList>
            <person name="Kallberg Y."/>
            <person name="Tangrot J."/>
            <person name="Rosling A."/>
        </authorList>
    </citation>
    <scope>NUCLEOTIDE SEQUENCE</scope>
    <source>
        <strain evidence="2">MA453B</strain>
    </source>
</reference>
<gene>
    <name evidence="2" type="ORF">DERYTH_LOCUS12945</name>
</gene>
<dbReference type="Proteomes" id="UP000789405">
    <property type="component" value="Unassembled WGS sequence"/>
</dbReference>
<protein>
    <submittedName>
        <fullName evidence="2">14308_t:CDS:1</fullName>
    </submittedName>
</protein>
<sequence>ESTTNCPTIPKENSIGERKKNPYISNKANENRTSDNLIPLGHLLNKENKNKKNMKPNFRKNKEGANKR</sequence>